<gene>
    <name evidence="2" type="ORF">BO82DRAFT_41682</name>
</gene>
<dbReference type="AlphaFoldDB" id="A0A319D6A9"/>
<dbReference type="Proteomes" id="UP000248340">
    <property type="component" value="Unassembled WGS sequence"/>
</dbReference>
<feature type="transmembrane region" description="Helical" evidence="1">
    <location>
        <begin position="6"/>
        <end position="26"/>
    </location>
</feature>
<accession>A0A319D6A9</accession>
<evidence type="ECO:0000256" key="1">
    <source>
        <dbReference type="SAM" id="Phobius"/>
    </source>
</evidence>
<dbReference type="VEuPathDB" id="FungiDB:BO82DRAFT_41682"/>
<keyword evidence="1" id="KW-1133">Transmembrane helix</keyword>
<organism evidence="2 3">
    <name type="scientific">Aspergillus uvarum CBS 121591</name>
    <dbReference type="NCBI Taxonomy" id="1448315"/>
    <lineage>
        <taxon>Eukaryota</taxon>
        <taxon>Fungi</taxon>
        <taxon>Dikarya</taxon>
        <taxon>Ascomycota</taxon>
        <taxon>Pezizomycotina</taxon>
        <taxon>Eurotiomycetes</taxon>
        <taxon>Eurotiomycetidae</taxon>
        <taxon>Eurotiales</taxon>
        <taxon>Aspergillaceae</taxon>
        <taxon>Aspergillus</taxon>
        <taxon>Aspergillus subgen. Circumdati</taxon>
    </lineage>
</organism>
<keyword evidence="1" id="KW-0472">Membrane</keyword>
<dbReference type="GeneID" id="37142749"/>
<reference evidence="2 3" key="1">
    <citation type="submission" date="2016-12" db="EMBL/GenBank/DDBJ databases">
        <title>The genomes of Aspergillus section Nigri reveals drivers in fungal speciation.</title>
        <authorList>
            <consortium name="DOE Joint Genome Institute"/>
            <person name="Vesth T.C."/>
            <person name="Nybo J."/>
            <person name="Theobald S."/>
            <person name="Brandl J."/>
            <person name="Frisvad J.C."/>
            <person name="Nielsen K.F."/>
            <person name="Lyhne E.K."/>
            <person name="Kogle M.E."/>
            <person name="Kuo A."/>
            <person name="Riley R."/>
            <person name="Clum A."/>
            <person name="Nolan M."/>
            <person name="Lipzen A."/>
            <person name="Salamov A."/>
            <person name="Henrissat B."/>
            <person name="Wiebenga A."/>
            <person name="De Vries R.P."/>
            <person name="Grigoriev I.V."/>
            <person name="Mortensen U.H."/>
            <person name="Andersen M.R."/>
            <person name="Baker S.E."/>
        </authorList>
    </citation>
    <scope>NUCLEOTIDE SEQUENCE [LARGE SCALE GENOMIC DNA]</scope>
    <source>
        <strain evidence="2 3">CBS 121591</strain>
    </source>
</reference>
<evidence type="ECO:0000313" key="3">
    <source>
        <dbReference type="Proteomes" id="UP000248340"/>
    </source>
</evidence>
<proteinExistence type="predicted"/>
<evidence type="ECO:0000313" key="2">
    <source>
        <dbReference type="EMBL" id="PYH83468.1"/>
    </source>
</evidence>
<keyword evidence="1" id="KW-0812">Transmembrane</keyword>
<name>A0A319D6A9_9EURO</name>
<dbReference type="EMBL" id="KZ821689">
    <property type="protein sequence ID" value="PYH83468.1"/>
    <property type="molecule type" value="Genomic_DNA"/>
</dbReference>
<protein>
    <submittedName>
        <fullName evidence="2">Uncharacterized protein</fullName>
    </submittedName>
</protein>
<dbReference type="RefSeq" id="XP_025493668.1">
    <property type="nucleotide sequence ID" value="XM_025640007.1"/>
</dbReference>
<keyword evidence="3" id="KW-1185">Reference proteome</keyword>
<sequence length="108" mass="12241">MTGCVIIGVPLYFIFFSLSSFSALYLRVKFGSASGLGRIALEMYGLIRCGFWILELGIRMEKTLGTYWDDFWDFLDGSGWHMGGRNCITYPVHIWGLPANATWSRANE</sequence>